<sequence>MFLTGLEDARDTPKSLRHFAIREETRSVRRRAAGKGKARDKDFAINEKEKWIRSSNANTRITANSCSPLLPVGLTENIQKRIASNDCKANGSLSQGHKAATKVLLFSLALYPLSRYTLPDDKRN</sequence>
<proteinExistence type="predicted"/>
<comment type="caution">
    <text evidence="1">The sequence shown here is derived from an EMBL/GenBank/DDBJ whole genome shotgun (WGS) entry which is preliminary data.</text>
</comment>
<keyword evidence="2" id="KW-1185">Reference proteome</keyword>
<protein>
    <submittedName>
        <fullName evidence="1">Uncharacterized protein</fullName>
    </submittedName>
</protein>
<evidence type="ECO:0000313" key="1">
    <source>
        <dbReference type="EMBL" id="KAF7439652.1"/>
    </source>
</evidence>
<dbReference type="AlphaFoldDB" id="A0A834UID5"/>
<gene>
    <name evidence="1" type="ORF">H0235_002043</name>
</gene>
<organism evidence="1 2">
    <name type="scientific">Vespula pensylvanica</name>
    <name type="common">Western yellow jacket</name>
    <name type="synonym">Wasp</name>
    <dbReference type="NCBI Taxonomy" id="30213"/>
    <lineage>
        <taxon>Eukaryota</taxon>
        <taxon>Metazoa</taxon>
        <taxon>Ecdysozoa</taxon>
        <taxon>Arthropoda</taxon>
        <taxon>Hexapoda</taxon>
        <taxon>Insecta</taxon>
        <taxon>Pterygota</taxon>
        <taxon>Neoptera</taxon>
        <taxon>Endopterygota</taxon>
        <taxon>Hymenoptera</taxon>
        <taxon>Apocrita</taxon>
        <taxon>Aculeata</taxon>
        <taxon>Vespoidea</taxon>
        <taxon>Vespidae</taxon>
        <taxon>Vespinae</taxon>
        <taxon>Vespula</taxon>
    </lineage>
</organism>
<name>A0A834UID5_VESPE</name>
<accession>A0A834UID5</accession>
<reference evidence="1" key="1">
    <citation type="journal article" date="2020" name="G3 (Bethesda)">
        <title>High-Quality Assemblies for Three Invasive Social Wasps from the &lt;i&gt;Vespula&lt;/i&gt; Genus.</title>
        <authorList>
            <person name="Harrop T.W.R."/>
            <person name="Guhlin J."/>
            <person name="McLaughlin G.M."/>
            <person name="Permina E."/>
            <person name="Stockwell P."/>
            <person name="Gilligan J."/>
            <person name="Le Lec M.F."/>
            <person name="Gruber M.A.M."/>
            <person name="Quinn O."/>
            <person name="Lovegrove M."/>
            <person name="Duncan E.J."/>
            <person name="Remnant E.J."/>
            <person name="Van Eeckhoven J."/>
            <person name="Graham B."/>
            <person name="Knapp R.A."/>
            <person name="Langford K.W."/>
            <person name="Kronenberg Z."/>
            <person name="Press M.O."/>
            <person name="Eacker S.M."/>
            <person name="Wilson-Rankin E.E."/>
            <person name="Purcell J."/>
            <person name="Lester P.J."/>
            <person name="Dearden P.K."/>
        </authorList>
    </citation>
    <scope>NUCLEOTIDE SEQUENCE</scope>
    <source>
        <strain evidence="1">Volc-1</strain>
    </source>
</reference>
<dbReference type="Proteomes" id="UP000600918">
    <property type="component" value="Unassembled WGS sequence"/>
</dbReference>
<evidence type="ECO:0000313" key="2">
    <source>
        <dbReference type="Proteomes" id="UP000600918"/>
    </source>
</evidence>
<dbReference type="EMBL" id="JACSDY010000001">
    <property type="protein sequence ID" value="KAF7439652.1"/>
    <property type="molecule type" value="Genomic_DNA"/>
</dbReference>